<dbReference type="PANTHER" id="PTHR43788">
    <property type="entry name" value="DNA2/NAM7 HELICASE FAMILY MEMBER"/>
    <property type="match status" value="1"/>
</dbReference>
<dbReference type="InterPro" id="IPR049550">
    <property type="entry name" value="RecD_N"/>
</dbReference>
<dbReference type="InterPro" id="IPR027785">
    <property type="entry name" value="UvrD-like_helicase_C"/>
</dbReference>
<dbReference type="Pfam" id="PF13245">
    <property type="entry name" value="AAA_19"/>
    <property type="match status" value="1"/>
</dbReference>
<dbReference type="SMART" id="SM00382">
    <property type="entry name" value="AAA"/>
    <property type="match status" value="1"/>
</dbReference>
<reference evidence="13 14" key="1">
    <citation type="submission" date="2018-12" db="EMBL/GenBank/DDBJ databases">
        <authorList>
            <person name="Chong R.A."/>
        </authorList>
    </citation>
    <scope>NUCLEOTIDE SEQUENCE [LARGE SCALE GENOMIC DNA]</scope>
    <source>
        <strain evidence="13 14">Rpa</strain>
    </source>
</reference>
<evidence type="ECO:0000256" key="6">
    <source>
        <dbReference type="ARBA" id="ARBA00022839"/>
    </source>
</evidence>
<comment type="function">
    <text evidence="11">A helicase/nuclease that prepares dsDNA breaks (DSB) for recombinational DNA repair. Binds to DSBs and unwinds DNA via a highly rapid and processive ATP-dependent bidirectional helicase activity. Unwinds dsDNA until it encounters a Chi (crossover hotspot instigator) sequence from the 3' direction. Cuts ssDNA a few nucleotides 3' to the Chi site. The properties and activities of the enzyme are changed at Chi. The Chi-altered holoenzyme produces a long 3'-ssDNA overhang and facilitates RecA-binding to the ssDNA for homologous DNA recombination and repair. Holoenzyme degrades any linearized DNA that is unable to undergo homologous recombination. In the holoenzyme this subunit has ssDNA-dependent ATPase and 5'-3' helicase activity. When added to pre-assembled RecBC greatly stimulates nuclease activity and augments holoenzyme processivity. Negatively regulates the RecA-loading ability of RecBCD.</text>
</comment>
<dbReference type="GO" id="GO:0003677">
    <property type="term" value="F:DNA binding"/>
    <property type="evidence" value="ECO:0007669"/>
    <property type="project" value="UniProtKB-UniRule"/>
</dbReference>
<accession>A0A4D6YF10</accession>
<dbReference type="NCBIfam" id="TIGR01447">
    <property type="entry name" value="recD"/>
    <property type="match status" value="1"/>
</dbReference>
<dbReference type="GO" id="GO:0043139">
    <property type="term" value="F:5'-3' DNA helicase activity"/>
    <property type="evidence" value="ECO:0007669"/>
    <property type="project" value="UniProtKB-UniRule"/>
</dbReference>
<proteinExistence type="inferred from homology"/>
<dbReference type="CDD" id="cd18809">
    <property type="entry name" value="SF1_C_RecD"/>
    <property type="match status" value="1"/>
</dbReference>
<dbReference type="OrthoDB" id="9803432at2"/>
<comment type="similarity">
    <text evidence="11">Belongs to the RecD family.</text>
</comment>
<evidence type="ECO:0000256" key="8">
    <source>
        <dbReference type="ARBA" id="ARBA00023125"/>
    </source>
</evidence>
<dbReference type="InterPro" id="IPR003593">
    <property type="entry name" value="AAA+_ATPase"/>
</dbReference>
<keyword evidence="3 11" id="KW-0227">DNA damage</keyword>
<keyword evidence="4 11" id="KW-0378">Hydrolase</keyword>
<evidence type="ECO:0000256" key="3">
    <source>
        <dbReference type="ARBA" id="ARBA00022763"/>
    </source>
</evidence>
<evidence type="ECO:0000313" key="13">
    <source>
        <dbReference type="EMBL" id="QCI25081.1"/>
    </source>
</evidence>
<dbReference type="Gene3D" id="1.10.10.1020">
    <property type="entry name" value="RecBCD complex, subunit RecD, N-terminal domain"/>
    <property type="match status" value="1"/>
</dbReference>
<dbReference type="Pfam" id="PF13538">
    <property type="entry name" value="UvrD_C_2"/>
    <property type="match status" value="1"/>
</dbReference>
<feature type="binding site" evidence="11">
    <location>
        <begin position="174"/>
        <end position="181"/>
    </location>
    <ligand>
        <name>ATP</name>
        <dbReference type="ChEBI" id="CHEBI:30616"/>
    </ligand>
</feature>
<keyword evidence="1 11" id="KW-0540">Nuclease</keyword>
<evidence type="ECO:0000256" key="1">
    <source>
        <dbReference type="ARBA" id="ARBA00022722"/>
    </source>
</evidence>
<keyword evidence="6 11" id="KW-0269">Exonuclease</keyword>
<keyword evidence="2 11" id="KW-0547">Nucleotide-binding</keyword>
<reference evidence="13 14" key="2">
    <citation type="submission" date="2019-05" db="EMBL/GenBank/DDBJ databases">
        <title>Genome evolution of the obligate endosymbiont Buchnera aphidicola.</title>
        <authorList>
            <person name="Moran N.A."/>
        </authorList>
    </citation>
    <scope>NUCLEOTIDE SEQUENCE [LARGE SCALE GENOMIC DNA]</scope>
    <source>
        <strain evidence="13 14">Rpa</strain>
    </source>
</reference>
<evidence type="ECO:0000256" key="10">
    <source>
        <dbReference type="ARBA" id="ARBA00023235"/>
    </source>
</evidence>
<protein>
    <recommendedName>
        <fullName evidence="11">RecBCD enzyme subunit RecD</fullName>
        <ecNumber evidence="11">5.6.2.3</ecNumber>
    </recommendedName>
    <alternativeName>
        <fullName evidence="11">DNA 5'-3' helicase subunit RecD</fullName>
    </alternativeName>
    <alternativeName>
        <fullName evidence="11">Exonuclease V subunit RecD</fullName>
        <shortName evidence="11">ExoV subunit RecD</shortName>
    </alternativeName>
    <alternativeName>
        <fullName evidence="11">Helicase/nuclease RecBCD subunit RecD</fullName>
    </alternativeName>
</protein>
<evidence type="ECO:0000256" key="9">
    <source>
        <dbReference type="ARBA" id="ARBA00023204"/>
    </source>
</evidence>
<comment type="subunit">
    <text evidence="11">Heterotrimer of RecB, RecC and RecD. All subunits contribute to DNA-binding.</text>
</comment>
<evidence type="ECO:0000256" key="11">
    <source>
        <dbReference type="HAMAP-Rule" id="MF_01487"/>
    </source>
</evidence>
<keyword evidence="10 11" id="KW-0413">Isomerase</keyword>
<dbReference type="InterPro" id="IPR027417">
    <property type="entry name" value="P-loop_NTPase"/>
</dbReference>
<dbReference type="HAMAP" id="MF_01487">
    <property type="entry name" value="RecD"/>
    <property type="match status" value="1"/>
</dbReference>
<dbReference type="PANTHER" id="PTHR43788:SF6">
    <property type="entry name" value="DNA HELICASE B"/>
    <property type="match status" value="1"/>
</dbReference>
<evidence type="ECO:0000256" key="2">
    <source>
        <dbReference type="ARBA" id="ARBA00022741"/>
    </source>
</evidence>
<dbReference type="AlphaFoldDB" id="A0A4D6YF10"/>
<evidence type="ECO:0000256" key="5">
    <source>
        <dbReference type="ARBA" id="ARBA00022806"/>
    </source>
</evidence>
<dbReference type="Proteomes" id="UP000298688">
    <property type="component" value="Chromosome"/>
</dbReference>
<evidence type="ECO:0000256" key="4">
    <source>
        <dbReference type="ARBA" id="ARBA00022801"/>
    </source>
</evidence>
<dbReference type="InterPro" id="IPR041851">
    <property type="entry name" value="RecD_N_sf"/>
</dbReference>
<dbReference type="InterPro" id="IPR050534">
    <property type="entry name" value="Coronavir_polyprotein_1ab"/>
</dbReference>
<organism evidence="13 14">
    <name type="scientific">Buchnera aphidicola subsp. Rhopalosiphum padi</name>
    <dbReference type="NCBI Taxonomy" id="98793"/>
    <lineage>
        <taxon>Bacteria</taxon>
        <taxon>Pseudomonadati</taxon>
        <taxon>Pseudomonadota</taxon>
        <taxon>Gammaproteobacteria</taxon>
        <taxon>Enterobacterales</taxon>
        <taxon>Erwiniaceae</taxon>
        <taxon>Buchnera</taxon>
    </lineage>
</organism>
<dbReference type="EMBL" id="CP034858">
    <property type="protein sequence ID" value="QCI25081.1"/>
    <property type="molecule type" value="Genomic_DNA"/>
</dbReference>
<keyword evidence="9 11" id="KW-0234">DNA repair</keyword>
<keyword evidence="5 11" id="KW-0347">Helicase</keyword>
<evidence type="ECO:0000313" key="14">
    <source>
        <dbReference type="Proteomes" id="UP000298688"/>
    </source>
</evidence>
<name>A0A4D6YF10_BUCRP</name>
<dbReference type="InterPro" id="IPR006344">
    <property type="entry name" value="RecD"/>
</dbReference>
<keyword evidence="8 11" id="KW-0238">DNA-binding</keyword>
<dbReference type="Gene3D" id="3.40.50.300">
    <property type="entry name" value="P-loop containing nucleotide triphosphate hydrolases"/>
    <property type="match status" value="3"/>
</dbReference>
<gene>
    <name evidence="11 13" type="primary">recD</name>
    <name evidence="13" type="ORF">D9V76_02330</name>
</gene>
<sequence>MKMSHLLKNLAKKNIISLIDFYFSEFISKENSIVMLVSACMSFESKNGHIFLPIKYFEKNYFFSISNKKFIKKILECLNKKKINWSLELSKHTSFSDGSVITPLVLFEEKVYLYKIWKAEKKILKRLYENDQFDGINIKKCFNILNNLFPEKKDDLQKIAVALTLINNIVFITGGPGTGKTTTILKIIIALIKNSKKTIKIQLSAPTGKATEHLIETLNDKLFDCYFGKEEKKIIFFNPITIHQLLGISKTSEKVFFNKKNRLIMDVLIIDEASMIDILMMSNILSALSKKTKIIFIGDHNQLKPVKSSSILKHICNYAKDGYSLKTKSILKKITQNTMENNKINEKNTAYISDKICILKKSYRFGKKTGIYILSNAIYNNKEKIFQKLFKNLIENVFFYEVNSEKQYKNMISVIINSSKIFWRKIYEKKNIKEIIKIFKNHQILCIVRNGFFGVNFINKILEEEMYKKNIFDKRFYINNKFWYVGKPIIITENNKYLGISNGEIGITNLSKKNILQVSFLKKDNILKNIPVEILKNYETAWSMTVHKAQGSEFDNVTLILPNKDSKILKKDVLYTGITRTRKKLNIFSTKEIFIKKIKKI</sequence>
<evidence type="ECO:0000256" key="7">
    <source>
        <dbReference type="ARBA" id="ARBA00022840"/>
    </source>
</evidence>
<dbReference type="GO" id="GO:0008854">
    <property type="term" value="F:exodeoxyribonuclease V activity"/>
    <property type="evidence" value="ECO:0007669"/>
    <property type="project" value="InterPro"/>
</dbReference>
<dbReference type="GO" id="GO:0000724">
    <property type="term" value="P:double-strand break repair via homologous recombination"/>
    <property type="evidence" value="ECO:0007669"/>
    <property type="project" value="UniProtKB-UniRule"/>
</dbReference>
<dbReference type="GO" id="GO:0016887">
    <property type="term" value="F:ATP hydrolysis activity"/>
    <property type="evidence" value="ECO:0007669"/>
    <property type="project" value="RHEA"/>
</dbReference>
<dbReference type="GO" id="GO:0017116">
    <property type="term" value="F:single-stranded DNA helicase activity"/>
    <property type="evidence" value="ECO:0007669"/>
    <property type="project" value="TreeGrafter"/>
</dbReference>
<dbReference type="SUPFAM" id="SSF52540">
    <property type="entry name" value="P-loop containing nucleoside triphosphate hydrolases"/>
    <property type="match status" value="1"/>
</dbReference>
<evidence type="ECO:0000259" key="12">
    <source>
        <dbReference type="SMART" id="SM00382"/>
    </source>
</evidence>
<dbReference type="GO" id="GO:0009338">
    <property type="term" value="C:exodeoxyribonuclease V complex"/>
    <property type="evidence" value="ECO:0007669"/>
    <property type="project" value="InterPro"/>
</dbReference>
<comment type="miscellaneous">
    <text evidence="11">In the RecBCD complex, RecB has a slow 3'-5' helicase, an exonuclease activity and loads RecA onto ssDNA, RecD has a fast 5'-3' helicase activity, while RecC stimulates the ATPase and processivity of the RecB helicase and contributes to recognition of the Chi site.</text>
</comment>
<keyword evidence="7 11" id="KW-0067">ATP-binding</keyword>
<dbReference type="GO" id="GO:0005524">
    <property type="term" value="F:ATP binding"/>
    <property type="evidence" value="ECO:0007669"/>
    <property type="project" value="UniProtKB-UniRule"/>
</dbReference>
<dbReference type="Pfam" id="PF21185">
    <property type="entry name" value="RecD_N"/>
    <property type="match status" value="1"/>
</dbReference>
<feature type="domain" description="AAA+ ATPase" evidence="12">
    <location>
        <begin position="166"/>
        <end position="301"/>
    </location>
</feature>
<comment type="catalytic activity">
    <reaction evidence="11">
        <text>ATP + H2O = ADP + phosphate + H(+)</text>
        <dbReference type="Rhea" id="RHEA:13065"/>
        <dbReference type="ChEBI" id="CHEBI:15377"/>
        <dbReference type="ChEBI" id="CHEBI:15378"/>
        <dbReference type="ChEBI" id="CHEBI:30616"/>
        <dbReference type="ChEBI" id="CHEBI:43474"/>
        <dbReference type="ChEBI" id="CHEBI:456216"/>
        <dbReference type="EC" id="5.6.2.3"/>
    </reaction>
</comment>
<dbReference type="EC" id="5.6.2.3" evidence="11"/>